<proteinExistence type="inferred from homology"/>
<name>A0A077UL59_9STAP</name>
<dbReference type="AlphaFoldDB" id="A0A077UL59"/>
<gene>
    <name evidence="2" type="primary">lpl3</name>
    <name evidence="2" type="ORF">ERS140147_02480</name>
</gene>
<keyword evidence="2" id="KW-0449">Lipoprotein</keyword>
<dbReference type="Gene3D" id="2.50.20.40">
    <property type="match status" value="1"/>
</dbReference>
<dbReference type="InterPro" id="IPR038641">
    <property type="entry name" value="Csa_sf"/>
</dbReference>
<evidence type="ECO:0000313" key="2">
    <source>
        <dbReference type="EMBL" id="CDR29275.1"/>
    </source>
</evidence>
<comment type="similarity">
    <text evidence="1">Belongs to the staphylococcal tandem lipoprotein family.</text>
</comment>
<evidence type="ECO:0000256" key="1">
    <source>
        <dbReference type="ARBA" id="ARBA00009715"/>
    </source>
</evidence>
<organism evidence="2 3">
    <name type="scientific">Staphylococcus schweitzeri</name>
    <dbReference type="NCBI Taxonomy" id="1654388"/>
    <lineage>
        <taxon>Bacteria</taxon>
        <taxon>Bacillati</taxon>
        <taxon>Bacillota</taxon>
        <taxon>Bacilli</taxon>
        <taxon>Bacillales</taxon>
        <taxon>Staphylococcaceae</taxon>
        <taxon>Staphylococcus</taxon>
    </lineage>
</organism>
<sequence length="133" mass="15230">MMGNLKSFALYISILILIVIVAGCGKSDKTTEDSKEPQIKKSFAKTLDMYPIKNLEDLYDKEGYRDGEFKKGDKGTWVVRSEMIIQPKGKSLTSRGMILYMNRNTRTATGYFSIEEIDSRKKLDERETEKSIL</sequence>
<dbReference type="InterPro" id="IPR007595">
    <property type="entry name" value="Csa"/>
</dbReference>
<dbReference type="PROSITE" id="PS51257">
    <property type="entry name" value="PROKAR_LIPOPROTEIN"/>
    <property type="match status" value="1"/>
</dbReference>
<protein>
    <submittedName>
        <fullName evidence="2">Staphylococcal tandem lipoprotein</fullName>
    </submittedName>
</protein>
<evidence type="ECO:0000313" key="3">
    <source>
        <dbReference type="Proteomes" id="UP000044616"/>
    </source>
</evidence>
<reference evidence="2 3" key="1">
    <citation type="submission" date="2014-05" db="EMBL/GenBank/DDBJ databases">
        <authorList>
            <person name="Aslett A.Martin."/>
            <person name="De Silva Nishadi"/>
        </authorList>
    </citation>
    <scope>NUCLEOTIDE SEQUENCE [LARGE SCALE GENOMIC DNA]</scope>
</reference>
<dbReference type="Pfam" id="PF04507">
    <property type="entry name" value="DUF576"/>
    <property type="match status" value="1"/>
</dbReference>
<dbReference type="NCBIfam" id="TIGR01742">
    <property type="entry name" value="SA_tandem_lipo"/>
    <property type="match status" value="1"/>
</dbReference>
<accession>A0A077UL59</accession>
<dbReference type="EMBL" id="CCEH01000031">
    <property type="protein sequence ID" value="CDR29275.1"/>
    <property type="molecule type" value="Genomic_DNA"/>
</dbReference>
<dbReference type="Proteomes" id="UP000044616">
    <property type="component" value="Unassembled WGS sequence"/>
</dbReference>